<dbReference type="Gene3D" id="2.60.120.260">
    <property type="entry name" value="Galactose-binding domain-like"/>
    <property type="match status" value="2"/>
</dbReference>
<comment type="caution">
    <text evidence="3">The sequence shown here is derived from an EMBL/GenBank/DDBJ whole genome shotgun (WGS) entry which is preliminary data.</text>
</comment>
<feature type="region of interest" description="Disordered" evidence="1">
    <location>
        <begin position="1"/>
        <end position="25"/>
    </location>
</feature>
<evidence type="ECO:0000259" key="2">
    <source>
        <dbReference type="Pfam" id="PF00754"/>
    </source>
</evidence>
<dbReference type="Pfam" id="PF00754">
    <property type="entry name" value="F5_F8_type_C"/>
    <property type="match status" value="1"/>
</dbReference>
<sequence length="379" mass="43612">MNSKLRTKARITPSRTSASPEKTLLPDTPTAKLERLNKKISDSVDLITDKLEVILKRLDDLEKHTSLKEKHFPISEHDKGIFAYLRAIEYNVFSPRIICTQSSADLFSIIDPESPNYYGSPDKGDCWIQFDFQQPINVTGFQLQSCRSCFVKSYRITTFNDDLSTAVLYSTDAETGLNGQMQVVTHTFKKKRLVKCIRFEQTGKSWSDKNFIGIKHLDFMTDHTKNLLADMIQQSNGNPHRIPVSITAKYFDFSTFHTLHPNSYICTFDSPLPSWFQVEISVGKASIEGYRLHRHESLTMKSWTIKGTNNQRNPIEEWVTIHSVEEKAKGELNAVYSCNPSPPVKYIRLIMDGEGWNERNYLSFYHFEVFGKLFTEAFC</sequence>
<evidence type="ECO:0000313" key="4">
    <source>
        <dbReference type="Proteomes" id="UP000179807"/>
    </source>
</evidence>
<evidence type="ECO:0000313" key="3">
    <source>
        <dbReference type="EMBL" id="OHS94142.1"/>
    </source>
</evidence>
<dbReference type="InterPro" id="IPR008979">
    <property type="entry name" value="Galactose-bd-like_sf"/>
</dbReference>
<evidence type="ECO:0000256" key="1">
    <source>
        <dbReference type="SAM" id="MobiDB-lite"/>
    </source>
</evidence>
<proteinExistence type="predicted"/>
<gene>
    <name evidence="3" type="ORF">TRFO_39673</name>
</gene>
<organism evidence="3 4">
    <name type="scientific">Tritrichomonas foetus</name>
    <dbReference type="NCBI Taxonomy" id="1144522"/>
    <lineage>
        <taxon>Eukaryota</taxon>
        <taxon>Metamonada</taxon>
        <taxon>Parabasalia</taxon>
        <taxon>Tritrichomonadida</taxon>
        <taxon>Tritrichomonadidae</taxon>
        <taxon>Tritrichomonas</taxon>
    </lineage>
</organism>
<accession>A0A1J4J3Y8</accession>
<dbReference type="AlphaFoldDB" id="A0A1J4J3Y8"/>
<dbReference type="SUPFAM" id="SSF49785">
    <property type="entry name" value="Galactose-binding domain-like"/>
    <property type="match status" value="1"/>
</dbReference>
<dbReference type="RefSeq" id="XP_068347279.1">
    <property type="nucleotide sequence ID" value="XM_068512778.1"/>
</dbReference>
<name>A0A1J4J3Y8_9EUKA</name>
<keyword evidence="4" id="KW-1185">Reference proteome</keyword>
<dbReference type="Proteomes" id="UP000179807">
    <property type="component" value="Unassembled WGS sequence"/>
</dbReference>
<dbReference type="GeneID" id="94847482"/>
<dbReference type="InterPro" id="IPR000421">
    <property type="entry name" value="FA58C"/>
</dbReference>
<dbReference type="VEuPathDB" id="TrichDB:TRFO_39673"/>
<reference evidence="3" key="1">
    <citation type="submission" date="2016-10" db="EMBL/GenBank/DDBJ databases">
        <authorList>
            <person name="Benchimol M."/>
            <person name="Almeida L.G."/>
            <person name="Vasconcelos A.T."/>
            <person name="Perreira-Neves A."/>
            <person name="Rosa I.A."/>
            <person name="Tasca T."/>
            <person name="Bogo M.R."/>
            <person name="de Souza W."/>
        </authorList>
    </citation>
    <scope>NUCLEOTIDE SEQUENCE [LARGE SCALE GENOMIC DNA]</scope>
    <source>
        <strain evidence="3">K</strain>
    </source>
</reference>
<dbReference type="EMBL" id="MLAK01001345">
    <property type="protein sequence ID" value="OHS94142.1"/>
    <property type="molecule type" value="Genomic_DNA"/>
</dbReference>
<feature type="domain" description="F5/8 type C" evidence="2">
    <location>
        <begin position="121"/>
        <end position="208"/>
    </location>
</feature>
<protein>
    <recommendedName>
        <fullName evidence="2">F5/8 type C domain-containing protein</fullName>
    </recommendedName>
</protein>